<dbReference type="EMBL" id="JAHRIM010098047">
    <property type="protein sequence ID" value="MEQ2278511.1"/>
    <property type="molecule type" value="Genomic_DNA"/>
</dbReference>
<sequence length="69" mass="7229">DQIAAMLAVAVASSRTLEVLDLEGTGLTNQSAQVPQLQRSFVLFIISFSFVSRVSVCVGVPGHGGELPN</sequence>
<protein>
    <submittedName>
        <fullName evidence="1">Uncharacterized protein</fullName>
    </submittedName>
</protein>
<gene>
    <name evidence="1" type="ORF">XENORESO_020418</name>
</gene>
<dbReference type="Proteomes" id="UP001444071">
    <property type="component" value="Unassembled WGS sequence"/>
</dbReference>
<organism evidence="1 2">
    <name type="scientific">Xenotaenia resolanae</name>
    <dbReference type="NCBI Taxonomy" id="208358"/>
    <lineage>
        <taxon>Eukaryota</taxon>
        <taxon>Metazoa</taxon>
        <taxon>Chordata</taxon>
        <taxon>Craniata</taxon>
        <taxon>Vertebrata</taxon>
        <taxon>Euteleostomi</taxon>
        <taxon>Actinopterygii</taxon>
        <taxon>Neopterygii</taxon>
        <taxon>Teleostei</taxon>
        <taxon>Neoteleostei</taxon>
        <taxon>Acanthomorphata</taxon>
        <taxon>Ovalentaria</taxon>
        <taxon>Atherinomorphae</taxon>
        <taxon>Cyprinodontiformes</taxon>
        <taxon>Goodeidae</taxon>
        <taxon>Xenotaenia</taxon>
    </lineage>
</organism>
<name>A0ABV0XB69_9TELE</name>
<feature type="non-terminal residue" evidence="1">
    <location>
        <position position="1"/>
    </location>
</feature>
<reference evidence="1 2" key="1">
    <citation type="submission" date="2021-06" db="EMBL/GenBank/DDBJ databases">
        <authorList>
            <person name="Palmer J.M."/>
        </authorList>
    </citation>
    <scope>NUCLEOTIDE SEQUENCE [LARGE SCALE GENOMIC DNA]</scope>
    <source>
        <strain evidence="1 2">XR_2019</strain>
        <tissue evidence="1">Muscle</tissue>
    </source>
</reference>
<proteinExistence type="predicted"/>
<accession>A0ABV0XB69</accession>
<evidence type="ECO:0000313" key="2">
    <source>
        <dbReference type="Proteomes" id="UP001444071"/>
    </source>
</evidence>
<comment type="caution">
    <text evidence="1">The sequence shown here is derived from an EMBL/GenBank/DDBJ whole genome shotgun (WGS) entry which is preliminary data.</text>
</comment>
<evidence type="ECO:0000313" key="1">
    <source>
        <dbReference type="EMBL" id="MEQ2278511.1"/>
    </source>
</evidence>
<keyword evidence="2" id="KW-1185">Reference proteome</keyword>